<keyword evidence="10" id="KW-1185">Reference proteome</keyword>
<dbReference type="EMBL" id="JBHSDQ010000005">
    <property type="protein sequence ID" value="MFC4397037.1"/>
    <property type="molecule type" value="Genomic_DNA"/>
</dbReference>
<evidence type="ECO:0000259" key="8">
    <source>
        <dbReference type="PROSITE" id="PS50011"/>
    </source>
</evidence>
<dbReference type="PROSITE" id="PS50011">
    <property type="entry name" value="PROTEIN_KINASE_DOM"/>
    <property type="match status" value="1"/>
</dbReference>
<feature type="compositionally biased region" description="Low complexity" evidence="7">
    <location>
        <begin position="301"/>
        <end position="316"/>
    </location>
</feature>
<evidence type="ECO:0000256" key="6">
    <source>
        <dbReference type="ARBA" id="ARBA00022840"/>
    </source>
</evidence>
<dbReference type="PANTHER" id="PTHR43289">
    <property type="entry name" value="MITOGEN-ACTIVATED PROTEIN KINASE KINASE KINASE 20-RELATED"/>
    <property type="match status" value="1"/>
</dbReference>
<evidence type="ECO:0000256" key="7">
    <source>
        <dbReference type="SAM" id="MobiDB-lite"/>
    </source>
</evidence>
<dbReference type="PROSITE" id="PS00108">
    <property type="entry name" value="PROTEIN_KINASE_ST"/>
    <property type="match status" value="1"/>
</dbReference>
<sequence length="331" mass="34647">MSLLETAVHAQSPAAQLPARANGTVAGRWQLRERLGRGSAAEVFRAVDLEGGPDVAVKMAAGNGRKQHQRIQNEAGVLAGLTHPSIVRLIAQGVMPDGGTHAGRPFLVEELALGTSLADTIRLQSPRPDDVARWARGLFEALAHLHASGLVHRDIKPANLMLSGLRRSPVRIIDFGIAATAGAAPEPGISSGTVHYMSPEQAAGGAAEPSWDVYAMGLVLLELLTGTKAFPGTAVESLVARTLRSPEIPDSLGDWAALLRSLTAMDATERPTAAAAAAMAAQLIPAVPSSSQGIQRTLHSQGRQCGQRGQTGAGTCPATRALSPRRRRQRA</sequence>
<keyword evidence="5 9" id="KW-0418">Kinase</keyword>
<evidence type="ECO:0000313" key="10">
    <source>
        <dbReference type="Proteomes" id="UP001595778"/>
    </source>
</evidence>
<dbReference type="GO" id="GO:0004674">
    <property type="term" value="F:protein serine/threonine kinase activity"/>
    <property type="evidence" value="ECO:0007669"/>
    <property type="project" value="UniProtKB-EC"/>
</dbReference>
<feature type="region of interest" description="Disordered" evidence="7">
    <location>
        <begin position="300"/>
        <end position="331"/>
    </location>
</feature>
<dbReference type="Pfam" id="PF00069">
    <property type="entry name" value="Pkinase"/>
    <property type="match status" value="1"/>
</dbReference>
<evidence type="ECO:0000256" key="4">
    <source>
        <dbReference type="ARBA" id="ARBA00022741"/>
    </source>
</evidence>
<dbReference type="InterPro" id="IPR008271">
    <property type="entry name" value="Ser/Thr_kinase_AS"/>
</dbReference>
<dbReference type="Gene3D" id="1.10.510.10">
    <property type="entry name" value="Transferase(Phosphotransferase) domain 1"/>
    <property type="match status" value="1"/>
</dbReference>
<dbReference type="SMART" id="SM00220">
    <property type="entry name" value="S_TKc"/>
    <property type="match status" value="1"/>
</dbReference>
<evidence type="ECO:0000256" key="3">
    <source>
        <dbReference type="ARBA" id="ARBA00022679"/>
    </source>
</evidence>
<evidence type="ECO:0000256" key="1">
    <source>
        <dbReference type="ARBA" id="ARBA00012513"/>
    </source>
</evidence>
<dbReference type="RefSeq" id="WP_376978101.1">
    <property type="nucleotide sequence ID" value="NZ_JBHSDQ010000005.1"/>
</dbReference>
<evidence type="ECO:0000313" key="9">
    <source>
        <dbReference type="EMBL" id="MFC4397037.1"/>
    </source>
</evidence>
<dbReference type="Gene3D" id="3.30.200.20">
    <property type="entry name" value="Phosphorylase Kinase, domain 1"/>
    <property type="match status" value="1"/>
</dbReference>
<gene>
    <name evidence="9" type="ORF">ACFO0G_13120</name>
</gene>
<proteinExistence type="predicted"/>
<dbReference type="CDD" id="cd14014">
    <property type="entry name" value="STKc_PknB_like"/>
    <property type="match status" value="1"/>
</dbReference>
<keyword evidence="2" id="KW-0723">Serine/threonine-protein kinase</keyword>
<dbReference type="Proteomes" id="UP001595778">
    <property type="component" value="Unassembled WGS sequence"/>
</dbReference>
<dbReference type="EC" id="2.7.11.1" evidence="1"/>
<feature type="domain" description="Protein kinase" evidence="8">
    <location>
        <begin position="29"/>
        <end position="284"/>
    </location>
</feature>
<keyword evidence="4" id="KW-0547">Nucleotide-binding</keyword>
<accession>A0ABV8WJY1</accession>
<dbReference type="SUPFAM" id="SSF56112">
    <property type="entry name" value="Protein kinase-like (PK-like)"/>
    <property type="match status" value="1"/>
</dbReference>
<comment type="caution">
    <text evidence="9">The sequence shown here is derived from an EMBL/GenBank/DDBJ whole genome shotgun (WGS) entry which is preliminary data.</text>
</comment>
<keyword evidence="6" id="KW-0067">ATP-binding</keyword>
<dbReference type="InterPro" id="IPR011009">
    <property type="entry name" value="Kinase-like_dom_sf"/>
</dbReference>
<reference evidence="10" key="1">
    <citation type="journal article" date="2019" name="Int. J. Syst. Evol. Microbiol.">
        <title>The Global Catalogue of Microorganisms (GCM) 10K type strain sequencing project: providing services to taxonomists for standard genome sequencing and annotation.</title>
        <authorList>
            <consortium name="The Broad Institute Genomics Platform"/>
            <consortium name="The Broad Institute Genome Sequencing Center for Infectious Disease"/>
            <person name="Wu L."/>
            <person name="Ma J."/>
        </authorList>
    </citation>
    <scope>NUCLEOTIDE SEQUENCE [LARGE SCALE GENOMIC DNA]</scope>
    <source>
        <strain evidence="10">PJ61</strain>
    </source>
</reference>
<keyword evidence="3 9" id="KW-0808">Transferase</keyword>
<evidence type="ECO:0000256" key="5">
    <source>
        <dbReference type="ARBA" id="ARBA00022777"/>
    </source>
</evidence>
<dbReference type="PANTHER" id="PTHR43289:SF6">
    <property type="entry name" value="SERINE_THREONINE-PROTEIN KINASE NEKL-3"/>
    <property type="match status" value="1"/>
</dbReference>
<dbReference type="InterPro" id="IPR000719">
    <property type="entry name" value="Prot_kinase_dom"/>
</dbReference>
<protein>
    <recommendedName>
        <fullName evidence="1">non-specific serine/threonine protein kinase</fullName>
        <ecNumber evidence="1">2.7.11.1</ecNumber>
    </recommendedName>
</protein>
<name>A0ABV8WJY1_9MICC</name>
<evidence type="ECO:0000256" key="2">
    <source>
        <dbReference type="ARBA" id="ARBA00022527"/>
    </source>
</evidence>
<organism evidence="9 10">
    <name type="scientific">Arthrobacter sedimenti</name>
    <dbReference type="NCBI Taxonomy" id="2694931"/>
    <lineage>
        <taxon>Bacteria</taxon>
        <taxon>Bacillati</taxon>
        <taxon>Actinomycetota</taxon>
        <taxon>Actinomycetes</taxon>
        <taxon>Micrococcales</taxon>
        <taxon>Micrococcaceae</taxon>
        <taxon>Arthrobacter</taxon>
    </lineage>
</organism>